<gene>
    <name evidence="1" type="ORF">O3P16_04290</name>
</gene>
<dbReference type="RefSeq" id="WP_407030342.1">
    <property type="nucleotide sequence ID" value="NZ_JAQGEF010000004.1"/>
</dbReference>
<keyword evidence="2" id="KW-1185">Reference proteome</keyword>
<protein>
    <submittedName>
        <fullName evidence="1">DUF2851 family protein</fullName>
    </submittedName>
</protein>
<comment type="caution">
    <text evidence="1">The sequence shown here is derived from an EMBL/GenBank/DDBJ whole genome shotgun (WGS) entry which is preliminary data.</text>
</comment>
<name>A0ABT4UGP9_9BACT</name>
<dbReference type="Proteomes" id="UP001210231">
    <property type="component" value="Unassembled WGS sequence"/>
</dbReference>
<reference evidence="1 2" key="1">
    <citation type="submission" date="2022-12" db="EMBL/GenBank/DDBJ databases">
        <title>Chitinophagaceae gen. sp. nov., a new member of the family Chitinophagaceae, isolated from soil in a chemical factory.</title>
        <authorList>
            <person name="Ke Z."/>
        </authorList>
    </citation>
    <scope>NUCLEOTIDE SEQUENCE [LARGE SCALE GENOMIC DNA]</scope>
    <source>
        <strain evidence="1 2">LY-5</strain>
    </source>
</reference>
<accession>A0ABT4UGP9</accession>
<dbReference type="EMBL" id="JAQGEF010000004">
    <property type="protein sequence ID" value="MDA3614012.1"/>
    <property type="molecule type" value="Genomic_DNA"/>
</dbReference>
<proteinExistence type="predicted"/>
<dbReference type="Pfam" id="PF11013">
    <property type="entry name" value="DUF2851"/>
    <property type="match status" value="1"/>
</dbReference>
<evidence type="ECO:0000313" key="1">
    <source>
        <dbReference type="EMBL" id="MDA3614012.1"/>
    </source>
</evidence>
<sequence length="426" mass="49232">MQEKLFQFLWKYQYFNKSDLVTTNGQPITVINPGIQNTDQGPDFLQARIKIADTIWAGNLELHLKSSDWLLHHHQNDTHYHKIILHIVWENDKTITDEYNQPMVTLELKDRIARTMIETYSNWQLNNKTIPCGEQSALVPDIVKNNWIERLSVERLTNKVSYIRQLLDKSNNHWEEVFWIILSRYFGGYKNADCFQQMAESLSINILAKHKKQIHQLECLLMGQANLLHQQAEDKYTQLLQNEYAFLSKKYRLKPVSKLPTFLRMRPGSFPSIRLAQLAALINHSNHLFSRILLIEKLPDLYHLFKTAPNLYWETHYILGKECESTDKTIGDNHIHVLIINVIIPIVFAHGQLQGIEGHKQKALDWLQALKPEANAVTGQFKPLGFECNNAAESQGLLELYNNYCTPVNCLNCGIGHSILKKAGVA</sequence>
<evidence type="ECO:0000313" key="2">
    <source>
        <dbReference type="Proteomes" id="UP001210231"/>
    </source>
</evidence>
<dbReference type="InterPro" id="IPR021272">
    <property type="entry name" value="DUF2851"/>
</dbReference>
<organism evidence="1 2">
    <name type="scientific">Polluticaenibacter yanchengensis</name>
    <dbReference type="NCBI Taxonomy" id="3014562"/>
    <lineage>
        <taxon>Bacteria</taxon>
        <taxon>Pseudomonadati</taxon>
        <taxon>Bacteroidota</taxon>
        <taxon>Chitinophagia</taxon>
        <taxon>Chitinophagales</taxon>
        <taxon>Chitinophagaceae</taxon>
        <taxon>Polluticaenibacter</taxon>
    </lineage>
</organism>